<evidence type="ECO:0000256" key="2">
    <source>
        <dbReference type="ARBA" id="ARBA00022475"/>
    </source>
</evidence>
<reference evidence="9 10" key="1">
    <citation type="submission" date="2016-10" db="EMBL/GenBank/DDBJ databases">
        <authorList>
            <person name="de Groot N.N."/>
        </authorList>
    </citation>
    <scope>NUCLEOTIDE SEQUENCE [LARGE SCALE GENOMIC DNA]</scope>
    <source>
        <strain evidence="9 10">DSM 45514</strain>
    </source>
</reference>
<evidence type="ECO:0000256" key="3">
    <source>
        <dbReference type="ARBA" id="ARBA00022481"/>
    </source>
</evidence>
<name>A0A1G6HMT3_9BACL</name>
<gene>
    <name evidence="9" type="ORF">SAMN04488112_10195</name>
</gene>
<dbReference type="InterPro" id="IPR045584">
    <property type="entry name" value="Pilin-like"/>
</dbReference>
<dbReference type="Pfam" id="PF12019">
    <property type="entry name" value="GspH"/>
    <property type="match status" value="1"/>
</dbReference>
<evidence type="ECO:0000256" key="1">
    <source>
        <dbReference type="ARBA" id="ARBA00004377"/>
    </source>
</evidence>
<dbReference type="STRING" id="1236220.SAMN04488112_10195"/>
<evidence type="ECO:0000259" key="8">
    <source>
        <dbReference type="Pfam" id="PF12019"/>
    </source>
</evidence>
<comment type="subcellular location">
    <subcellularLocation>
        <location evidence="1">Cell inner membrane</location>
        <topology evidence="1">Single-pass membrane protein</topology>
    </subcellularLocation>
</comment>
<protein>
    <submittedName>
        <fullName evidence="9">Tfp pilus assembly protein FimT</fullName>
    </submittedName>
</protein>
<feature type="domain" description="General secretion pathway GspH" evidence="8">
    <location>
        <begin position="37"/>
        <end position="122"/>
    </location>
</feature>
<dbReference type="RefSeq" id="WP_143003424.1">
    <property type="nucleotide sequence ID" value="NZ_FMZA01000001.1"/>
</dbReference>
<keyword evidence="6" id="KW-1133">Transmembrane helix</keyword>
<evidence type="ECO:0000256" key="5">
    <source>
        <dbReference type="ARBA" id="ARBA00022692"/>
    </source>
</evidence>
<proteinExistence type="predicted"/>
<dbReference type="InterPro" id="IPR022346">
    <property type="entry name" value="T2SS_GspH"/>
</dbReference>
<organism evidence="9 10">
    <name type="scientific">Melghirimyces thermohalophilus</name>
    <dbReference type="NCBI Taxonomy" id="1236220"/>
    <lineage>
        <taxon>Bacteria</taxon>
        <taxon>Bacillati</taxon>
        <taxon>Bacillota</taxon>
        <taxon>Bacilli</taxon>
        <taxon>Bacillales</taxon>
        <taxon>Thermoactinomycetaceae</taxon>
        <taxon>Melghirimyces</taxon>
    </lineage>
</organism>
<evidence type="ECO:0000256" key="7">
    <source>
        <dbReference type="ARBA" id="ARBA00023136"/>
    </source>
</evidence>
<accession>A0A1G6HMT3</accession>
<evidence type="ECO:0000256" key="4">
    <source>
        <dbReference type="ARBA" id="ARBA00022519"/>
    </source>
</evidence>
<dbReference type="OrthoDB" id="2990208at2"/>
<keyword evidence="10" id="KW-1185">Reference proteome</keyword>
<dbReference type="GO" id="GO:0015628">
    <property type="term" value="P:protein secretion by the type II secretion system"/>
    <property type="evidence" value="ECO:0007669"/>
    <property type="project" value="InterPro"/>
</dbReference>
<keyword evidence="7" id="KW-0472">Membrane</keyword>
<evidence type="ECO:0000256" key="6">
    <source>
        <dbReference type="ARBA" id="ARBA00022989"/>
    </source>
</evidence>
<dbReference type="SUPFAM" id="SSF54523">
    <property type="entry name" value="Pili subunits"/>
    <property type="match status" value="1"/>
</dbReference>
<evidence type="ECO:0000313" key="10">
    <source>
        <dbReference type="Proteomes" id="UP000199387"/>
    </source>
</evidence>
<dbReference type="EMBL" id="FMZA01000001">
    <property type="protein sequence ID" value="SDB95552.1"/>
    <property type="molecule type" value="Genomic_DNA"/>
</dbReference>
<keyword evidence="5" id="KW-0812">Transmembrane</keyword>
<evidence type="ECO:0000313" key="9">
    <source>
        <dbReference type="EMBL" id="SDB95552.1"/>
    </source>
</evidence>
<dbReference type="GO" id="GO:0005886">
    <property type="term" value="C:plasma membrane"/>
    <property type="evidence" value="ECO:0007669"/>
    <property type="project" value="UniProtKB-SubCell"/>
</dbReference>
<sequence length="135" mass="14714">MELTITLTLAGLITALALPAFVQWGDRQEREGFLGLLAEDIRLAQRKAQIGEVDVYLKVNREGSSYAVYQGKQRLSRGTAPAGTRLTSNFPSGQLVFRPSGQSRGGTFQLMQGKEIVGRVVVQVASGRPRVEVQP</sequence>
<dbReference type="GO" id="GO:0015627">
    <property type="term" value="C:type II protein secretion system complex"/>
    <property type="evidence" value="ECO:0007669"/>
    <property type="project" value="InterPro"/>
</dbReference>
<dbReference type="Proteomes" id="UP000199387">
    <property type="component" value="Unassembled WGS sequence"/>
</dbReference>
<keyword evidence="2" id="KW-1003">Cell membrane</keyword>
<keyword evidence="3" id="KW-0488">Methylation</keyword>
<keyword evidence="4" id="KW-0997">Cell inner membrane</keyword>
<dbReference type="AlphaFoldDB" id="A0A1G6HMT3"/>